<feature type="transmembrane region" description="Helical" evidence="1">
    <location>
        <begin position="131"/>
        <end position="150"/>
    </location>
</feature>
<keyword evidence="1" id="KW-1133">Transmembrane helix</keyword>
<evidence type="ECO:0000313" key="2">
    <source>
        <dbReference type="EMBL" id="OWR00994.1"/>
    </source>
</evidence>
<proteinExistence type="predicted"/>
<feature type="transmembrane region" description="Helical" evidence="1">
    <location>
        <begin position="101"/>
        <end position="119"/>
    </location>
</feature>
<comment type="caution">
    <text evidence="2">The sequence shown here is derived from an EMBL/GenBank/DDBJ whole genome shotgun (WGS) entry which is preliminary data.</text>
</comment>
<organism evidence="2 3">
    <name type="scientific">Sphingopyxis witflariensis</name>
    <dbReference type="NCBI Taxonomy" id="173675"/>
    <lineage>
        <taxon>Bacteria</taxon>
        <taxon>Pseudomonadati</taxon>
        <taxon>Pseudomonadota</taxon>
        <taxon>Alphaproteobacteria</taxon>
        <taxon>Sphingomonadales</taxon>
        <taxon>Sphingomonadaceae</taxon>
        <taxon>Sphingopyxis</taxon>
    </lineage>
</organism>
<name>A0A246K6M7_9SPHN</name>
<evidence type="ECO:0008006" key="4">
    <source>
        <dbReference type="Google" id="ProtNLM"/>
    </source>
</evidence>
<dbReference type="Proteomes" id="UP000197097">
    <property type="component" value="Unassembled WGS sequence"/>
</dbReference>
<dbReference type="InterPro" id="IPR049713">
    <property type="entry name" value="Pr6Pr-like"/>
</dbReference>
<feature type="transmembrane region" description="Helical" evidence="1">
    <location>
        <begin position="35"/>
        <end position="60"/>
    </location>
</feature>
<evidence type="ECO:0000256" key="1">
    <source>
        <dbReference type="SAM" id="Phobius"/>
    </source>
</evidence>
<keyword evidence="1" id="KW-0472">Membrane</keyword>
<feature type="transmembrane region" description="Helical" evidence="1">
    <location>
        <begin position="170"/>
        <end position="191"/>
    </location>
</feature>
<dbReference type="AlphaFoldDB" id="A0A246K6M7"/>
<accession>A0A246K6M7</accession>
<reference evidence="2 3" key="1">
    <citation type="journal article" date="2002" name="Int. J. Syst. Evol. Microbiol.">
        <title>Sphingopyxis witflariensis sp. nov., isolated from activated sludge.</title>
        <authorList>
            <person name="Kampfer P."/>
            <person name="Witzenberger R."/>
            <person name="Denner E.B."/>
            <person name="Busse H.J."/>
            <person name="Neef A."/>
        </authorList>
    </citation>
    <scope>NUCLEOTIDE SEQUENCE [LARGE SCALE GENOMIC DNA]</scope>
    <source>
        <strain evidence="2 3">DSM 14551</strain>
    </source>
</reference>
<dbReference type="NCBIfam" id="NF038065">
    <property type="entry name" value="Pr6Pr"/>
    <property type="match status" value="1"/>
</dbReference>
<keyword evidence="3" id="KW-1185">Reference proteome</keyword>
<gene>
    <name evidence="2" type="ORF">CDQ91_00770</name>
</gene>
<sequence length="203" mass="22239">MAAIAALVAWLGLALQLLLLIGQFADTGQSAAAAIWRYVGFFTILTNIFIAVVASAAALTPYHRLASAQMRFSALVTILLVGITFSLALRHLAQLNGWDAIANHALHDATPLLFLFFWLVARDGTLGWRDIVWGVVPGFLYFLYALARGAYDGWYAYYFLNPVTLTLPEFLRNIVLLLIGISGLAALFVAIDKGLARWQGQPI</sequence>
<evidence type="ECO:0000313" key="3">
    <source>
        <dbReference type="Proteomes" id="UP000197097"/>
    </source>
</evidence>
<protein>
    <recommendedName>
        <fullName evidence="4">Pr6Pr family membrane protein</fullName>
    </recommendedName>
</protein>
<feature type="transmembrane region" description="Helical" evidence="1">
    <location>
        <begin position="72"/>
        <end position="89"/>
    </location>
</feature>
<dbReference type="EMBL" id="NISJ01000001">
    <property type="protein sequence ID" value="OWR00994.1"/>
    <property type="molecule type" value="Genomic_DNA"/>
</dbReference>
<keyword evidence="1" id="KW-0812">Transmembrane</keyword>